<dbReference type="EC" id="3.4.21.102" evidence="8"/>
<dbReference type="Pfam" id="PF22694">
    <property type="entry name" value="CtpB_N-like"/>
    <property type="match status" value="1"/>
</dbReference>
<evidence type="ECO:0000256" key="1">
    <source>
        <dbReference type="ARBA" id="ARBA00009179"/>
    </source>
</evidence>
<dbReference type="InterPro" id="IPR055210">
    <property type="entry name" value="CtpA/B_N"/>
</dbReference>
<evidence type="ECO:0000256" key="5">
    <source>
        <dbReference type="RuleBase" id="RU004404"/>
    </source>
</evidence>
<dbReference type="CDD" id="cd06782">
    <property type="entry name" value="cpPDZ_CPP-like"/>
    <property type="match status" value="1"/>
</dbReference>
<dbReference type="GO" id="GO:0006508">
    <property type="term" value="P:proteolysis"/>
    <property type="evidence" value="ECO:0007669"/>
    <property type="project" value="UniProtKB-KW"/>
</dbReference>
<comment type="similarity">
    <text evidence="1 5">Belongs to the peptidase S41A family.</text>
</comment>
<evidence type="ECO:0000313" key="8">
    <source>
        <dbReference type="EMBL" id="MDT3427881.1"/>
    </source>
</evidence>
<evidence type="ECO:0000313" key="9">
    <source>
        <dbReference type="Proteomes" id="UP001248709"/>
    </source>
</evidence>
<dbReference type="InterPro" id="IPR005151">
    <property type="entry name" value="Tail-specific_protease"/>
</dbReference>
<dbReference type="Proteomes" id="UP001248709">
    <property type="component" value="Unassembled WGS sequence"/>
</dbReference>
<evidence type="ECO:0000259" key="7">
    <source>
        <dbReference type="PROSITE" id="PS50106"/>
    </source>
</evidence>
<dbReference type="RefSeq" id="WP_025699061.1">
    <property type="nucleotide sequence ID" value="NZ_JAUSUY010000015.1"/>
</dbReference>
<dbReference type="Pfam" id="PF03572">
    <property type="entry name" value="Peptidase_S41"/>
    <property type="match status" value="1"/>
</dbReference>
<dbReference type="CDD" id="cd07560">
    <property type="entry name" value="Peptidase_S41_CPP"/>
    <property type="match status" value="1"/>
</dbReference>
<evidence type="ECO:0000256" key="6">
    <source>
        <dbReference type="SAM" id="SignalP"/>
    </source>
</evidence>
<keyword evidence="3 5" id="KW-0378">Hydrolase</keyword>
<dbReference type="Gene3D" id="3.30.750.44">
    <property type="match status" value="1"/>
</dbReference>
<dbReference type="SUPFAM" id="SSF50156">
    <property type="entry name" value="PDZ domain-like"/>
    <property type="match status" value="1"/>
</dbReference>
<dbReference type="PROSITE" id="PS50106">
    <property type="entry name" value="PDZ"/>
    <property type="match status" value="1"/>
</dbReference>
<dbReference type="Gene3D" id="2.30.42.10">
    <property type="match status" value="1"/>
</dbReference>
<dbReference type="GO" id="GO:0004252">
    <property type="term" value="F:serine-type endopeptidase activity"/>
    <property type="evidence" value="ECO:0007669"/>
    <property type="project" value="UniProtKB-EC"/>
</dbReference>
<dbReference type="Gene3D" id="3.90.226.10">
    <property type="entry name" value="2-enoyl-CoA Hydratase, Chain A, domain 1"/>
    <property type="match status" value="1"/>
</dbReference>
<keyword evidence="4 5" id="KW-0720">Serine protease</keyword>
<dbReference type="InterPro" id="IPR001478">
    <property type="entry name" value="PDZ"/>
</dbReference>
<comment type="caution">
    <text evidence="8">The sequence shown here is derived from an EMBL/GenBank/DDBJ whole genome shotgun (WGS) entry which is preliminary data.</text>
</comment>
<organism evidence="8 9">
    <name type="scientific">Paenibacillus forsythiae</name>
    <dbReference type="NCBI Taxonomy" id="365616"/>
    <lineage>
        <taxon>Bacteria</taxon>
        <taxon>Bacillati</taxon>
        <taxon>Bacillota</taxon>
        <taxon>Bacilli</taxon>
        <taxon>Bacillales</taxon>
        <taxon>Paenibacillaceae</taxon>
        <taxon>Paenibacillus</taxon>
    </lineage>
</organism>
<dbReference type="SUPFAM" id="SSF52096">
    <property type="entry name" value="ClpP/crotonase"/>
    <property type="match status" value="1"/>
</dbReference>
<protein>
    <submittedName>
        <fullName evidence="8">Carboxyl-terminal processing protease</fullName>
        <ecNumber evidence="8">3.4.21.102</ecNumber>
    </submittedName>
</protein>
<dbReference type="InterPro" id="IPR036034">
    <property type="entry name" value="PDZ_sf"/>
</dbReference>
<dbReference type="SMART" id="SM00228">
    <property type="entry name" value="PDZ"/>
    <property type="match status" value="1"/>
</dbReference>
<dbReference type="InterPro" id="IPR004447">
    <property type="entry name" value="Peptidase_S41A"/>
</dbReference>
<evidence type="ECO:0000256" key="2">
    <source>
        <dbReference type="ARBA" id="ARBA00022670"/>
    </source>
</evidence>
<dbReference type="SMART" id="SM00245">
    <property type="entry name" value="TSPc"/>
    <property type="match status" value="1"/>
</dbReference>
<feature type="chain" id="PRO_5045764200" evidence="6">
    <location>
        <begin position="28"/>
        <end position="482"/>
    </location>
</feature>
<accession>A0ABU3HAT2</accession>
<dbReference type="PANTHER" id="PTHR32060">
    <property type="entry name" value="TAIL-SPECIFIC PROTEASE"/>
    <property type="match status" value="1"/>
</dbReference>
<sequence length="482" mass="51352">MTFKKLTAAAAGGCLALSLILSPAALAADSSEAAGQSSSDTELINEVMQYVENYSLTGADRETLIRAAIDGMVNSLDDPYSQYFSSEESQALQNQLALDYVGIGVQLAYSGNELYIEQVLPGSPAESAGLKRGDTILKINGIKISEFNSDPLSGEAGTKVSLLIQRGGAVKNYAVKRSQINYPSVTGKIVGPKIAYISLNGFTEDSDEQFAAVLQKMRASGMKSMILDLRNNVGGYMDSAYNIASQFIDKGVMMYTADNQDVLTPVTITDGTKMNVPVVILTNEYTASASEALTGALHDNHLATVIGTKTFGKARIQSLLDLSDGGLLKLTTQRYLTPNKADFNHIGLSPDLEVKGEAAQIITALQFAGMKSINAAGDNHILDVGGTAFVGNVGLVKKGGRIYASARVLSALVESDLTWDAKNNKAIVTSASGKAFSFTTGSKEALSQNDEIFIALDAFKKKFPSLVWSYNQPQNRLTLSVK</sequence>
<gene>
    <name evidence="8" type="ORF">J2Z22_003457</name>
</gene>
<evidence type="ECO:0000256" key="4">
    <source>
        <dbReference type="ARBA" id="ARBA00022825"/>
    </source>
</evidence>
<evidence type="ECO:0000256" key="3">
    <source>
        <dbReference type="ARBA" id="ARBA00022801"/>
    </source>
</evidence>
<dbReference type="EMBL" id="JAUSUY010000015">
    <property type="protein sequence ID" value="MDT3427881.1"/>
    <property type="molecule type" value="Genomic_DNA"/>
</dbReference>
<keyword evidence="2 5" id="KW-0645">Protease</keyword>
<dbReference type="NCBIfam" id="TIGR00225">
    <property type="entry name" value="prc"/>
    <property type="match status" value="1"/>
</dbReference>
<reference evidence="8 9" key="1">
    <citation type="submission" date="2023-07" db="EMBL/GenBank/DDBJ databases">
        <title>Genomic Encyclopedia of Type Strains, Phase IV (KMG-IV): sequencing the most valuable type-strain genomes for metagenomic binning, comparative biology and taxonomic classification.</title>
        <authorList>
            <person name="Goeker M."/>
        </authorList>
    </citation>
    <scope>NUCLEOTIDE SEQUENCE [LARGE SCALE GENOMIC DNA]</scope>
    <source>
        <strain evidence="8 9">T98</strain>
    </source>
</reference>
<dbReference type="Pfam" id="PF17820">
    <property type="entry name" value="PDZ_6"/>
    <property type="match status" value="1"/>
</dbReference>
<dbReference type="PANTHER" id="PTHR32060:SF30">
    <property type="entry name" value="CARBOXY-TERMINAL PROCESSING PROTEASE CTPA"/>
    <property type="match status" value="1"/>
</dbReference>
<dbReference type="InterPro" id="IPR029045">
    <property type="entry name" value="ClpP/crotonase-like_dom_sf"/>
</dbReference>
<proteinExistence type="inferred from homology"/>
<feature type="signal peptide" evidence="6">
    <location>
        <begin position="1"/>
        <end position="27"/>
    </location>
</feature>
<keyword evidence="6" id="KW-0732">Signal</keyword>
<keyword evidence="9" id="KW-1185">Reference proteome</keyword>
<name>A0ABU3HAT2_9BACL</name>
<dbReference type="InterPro" id="IPR041489">
    <property type="entry name" value="PDZ_6"/>
</dbReference>
<feature type="domain" description="PDZ" evidence="7">
    <location>
        <begin position="103"/>
        <end position="168"/>
    </location>
</feature>